<evidence type="ECO:0000313" key="1">
    <source>
        <dbReference type="EMBL" id="KAG0251751.1"/>
    </source>
</evidence>
<organism evidence="1 2">
    <name type="scientific">Actinomortierella ambigua</name>
    <dbReference type="NCBI Taxonomy" id="1343610"/>
    <lineage>
        <taxon>Eukaryota</taxon>
        <taxon>Fungi</taxon>
        <taxon>Fungi incertae sedis</taxon>
        <taxon>Mucoromycota</taxon>
        <taxon>Mortierellomycotina</taxon>
        <taxon>Mortierellomycetes</taxon>
        <taxon>Mortierellales</taxon>
        <taxon>Mortierellaceae</taxon>
        <taxon>Actinomortierella</taxon>
    </lineage>
</organism>
<sequence>MTKNAIYHRKREYHFETSYPPAEDLTWEERIAKDKANAAKKGYNIDYDAIRRKVEENSAAGK</sequence>
<reference evidence="1" key="1">
    <citation type="journal article" date="2020" name="Fungal Divers.">
        <title>Resolving the Mortierellaceae phylogeny through synthesis of multi-gene phylogenetics and phylogenomics.</title>
        <authorList>
            <person name="Vandepol N."/>
            <person name="Liber J."/>
            <person name="Desiro A."/>
            <person name="Na H."/>
            <person name="Kennedy M."/>
            <person name="Barry K."/>
            <person name="Grigoriev I.V."/>
            <person name="Miller A.N."/>
            <person name="O'Donnell K."/>
            <person name="Stajich J.E."/>
            <person name="Bonito G."/>
        </authorList>
    </citation>
    <scope>NUCLEOTIDE SEQUENCE</scope>
    <source>
        <strain evidence="1">BC1065</strain>
    </source>
</reference>
<dbReference type="AlphaFoldDB" id="A0A9P6PQ89"/>
<proteinExistence type="predicted"/>
<accession>A0A9P6PQ89</accession>
<evidence type="ECO:0000313" key="2">
    <source>
        <dbReference type="Proteomes" id="UP000807716"/>
    </source>
</evidence>
<comment type="caution">
    <text evidence="1">The sequence shown here is derived from an EMBL/GenBank/DDBJ whole genome shotgun (WGS) entry which is preliminary data.</text>
</comment>
<protein>
    <submittedName>
        <fullName evidence="1">Uncharacterized protein</fullName>
    </submittedName>
</protein>
<dbReference type="Proteomes" id="UP000807716">
    <property type="component" value="Unassembled WGS sequence"/>
</dbReference>
<dbReference type="EMBL" id="JAAAJB010000722">
    <property type="protein sequence ID" value="KAG0251751.1"/>
    <property type="molecule type" value="Genomic_DNA"/>
</dbReference>
<gene>
    <name evidence="1" type="ORF">DFQ27_008569</name>
</gene>
<keyword evidence="2" id="KW-1185">Reference proteome</keyword>
<dbReference type="OrthoDB" id="2308699at2759"/>
<name>A0A9P6PQ89_9FUNG</name>